<dbReference type="InParanoid" id="A0A7J8E2Y2"/>
<evidence type="ECO:0000313" key="1">
    <source>
        <dbReference type="EMBL" id="KAF6429635.1"/>
    </source>
</evidence>
<sequence length="125" mass="13923">MTLFSSPGSNSGSHISFNYHISLVFNLEQFLGLSFSFRTLKILRSIGHFVESLSAGLVWCLLTIRFRLGSCWPEPHRSGAVFSVHPLWSPCLCCPTIGDPNFSHLIKGVSAKSLPCKLTVFFLYN</sequence>
<dbReference type="Proteomes" id="UP000550707">
    <property type="component" value="Unassembled WGS sequence"/>
</dbReference>
<name>A0A7J8E2Y2_MOLMO</name>
<dbReference type="AlphaFoldDB" id="A0A7J8E2Y2"/>
<organism evidence="1 2">
    <name type="scientific">Molossus molossus</name>
    <name type="common">Pallas' mastiff bat</name>
    <name type="synonym">Vespertilio molossus</name>
    <dbReference type="NCBI Taxonomy" id="27622"/>
    <lineage>
        <taxon>Eukaryota</taxon>
        <taxon>Metazoa</taxon>
        <taxon>Chordata</taxon>
        <taxon>Craniata</taxon>
        <taxon>Vertebrata</taxon>
        <taxon>Euteleostomi</taxon>
        <taxon>Mammalia</taxon>
        <taxon>Eutheria</taxon>
        <taxon>Laurasiatheria</taxon>
        <taxon>Chiroptera</taxon>
        <taxon>Yangochiroptera</taxon>
        <taxon>Molossidae</taxon>
        <taxon>Molossus</taxon>
    </lineage>
</organism>
<accession>A0A7J8E2Y2</accession>
<gene>
    <name evidence="1" type="ORF">HJG59_008997</name>
</gene>
<protein>
    <submittedName>
        <fullName evidence="1">Uncharacterized protein</fullName>
    </submittedName>
</protein>
<evidence type="ECO:0000313" key="2">
    <source>
        <dbReference type="Proteomes" id="UP000550707"/>
    </source>
</evidence>
<dbReference type="EMBL" id="JACASF010000015">
    <property type="protein sequence ID" value="KAF6429635.1"/>
    <property type="molecule type" value="Genomic_DNA"/>
</dbReference>
<reference evidence="1 2" key="1">
    <citation type="journal article" date="2020" name="Nature">
        <title>Six reference-quality genomes reveal evolution of bat adaptations.</title>
        <authorList>
            <person name="Jebb D."/>
            <person name="Huang Z."/>
            <person name="Pippel M."/>
            <person name="Hughes G.M."/>
            <person name="Lavrichenko K."/>
            <person name="Devanna P."/>
            <person name="Winkler S."/>
            <person name="Jermiin L.S."/>
            <person name="Skirmuntt E.C."/>
            <person name="Katzourakis A."/>
            <person name="Burkitt-Gray L."/>
            <person name="Ray D.A."/>
            <person name="Sullivan K.A.M."/>
            <person name="Roscito J.G."/>
            <person name="Kirilenko B.M."/>
            <person name="Davalos L.M."/>
            <person name="Corthals A.P."/>
            <person name="Power M.L."/>
            <person name="Jones G."/>
            <person name="Ransome R.D."/>
            <person name="Dechmann D.K.N."/>
            <person name="Locatelli A.G."/>
            <person name="Puechmaille S.J."/>
            <person name="Fedrigo O."/>
            <person name="Jarvis E.D."/>
            <person name="Hiller M."/>
            <person name="Vernes S.C."/>
            <person name="Myers E.W."/>
            <person name="Teeling E.C."/>
        </authorList>
    </citation>
    <scope>NUCLEOTIDE SEQUENCE [LARGE SCALE GENOMIC DNA]</scope>
    <source>
        <strain evidence="1">MMolMol1</strain>
        <tissue evidence="1">Muscle</tissue>
    </source>
</reference>
<comment type="caution">
    <text evidence="1">The sequence shown here is derived from an EMBL/GenBank/DDBJ whole genome shotgun (WGS) entry which is preliminary data.</text>
</comment>
<keyword evidence="2" id="KW-1185">Reference proteome</keyword>
<proteinExistence type="predicted"/>